<feature type="domain" description="SnoaL-like" evidence="1">
    <location>
        <begin position="8"/>
        <end position="115"/>
    </location>
</feature>
<protein>
    <submittedName>
        <fullName evidence="2">Nuclear transport factor 2 family protein</fullName>
    </submittedName>
</protein>
<dbReference type="PANTHER" id="PTHR41252">
    <property type="entry name" value="BLR2505 PROTEIN"/>
    <property type="match status" value="1"/>
</dbReference>
<reference evidence="3" key="1">
    <citation type="journal article" date="2019" name="Int. J. Syst. Evol. Microbiol.">
        <title>The Global Catalogue of Microorganisms (GCM) 10K type strain sequencing project: providing services to taxonomists for standard genome sequencing and annotation.</title>
        <authorList>
            <consortium name="The Broad Institute Genomics Platform"/>
            <consortium name="The Broad Institute Genome Sequencing Center for Infectious Disease"/>
            <person name="Wu L."/>
            <person name="Ma J."/>
        </authorList>
    </citation>
    <scope>NUCLEOTIDE SEQUENCE [LARGE SCALE GENOMIC DNA]</scope>
    <source>
        <strain evidence="3">JCM 17440</strain>
    </source>
</reference>
<comment type="caution">
    <text evidence="2">The sequence shown here is derived from an EMBL/GenBank/DDBJ whole genome shotgun (WGS) entry which is preliminary data.</text>
</comment>
<dbReference type="PANTHER" id="PTHR41252:SF1">
    <property type="entry name" value="BLR2505 PROTEIN"/>
    <property type="match status" value="1"/>
</dbReference>
<dbReference type="InterPro" id="IPR032710">
    <property type="entry name" value="NTF2-like_dom_sf"/>
</dbReference>
<dbReference type="Pfam" id="PF12680">
    <property type="entry name" value="SnoaL_2"/>
    <property type="match status" value="1"/>
</dbReference>
<proteinExistence type="predicted"/>
<evidence type="ECO:0000313" key="3">
    <source>
        <dbReference type="Proteomes" id="UP001501710"/>
    </source>
</evidence>
<accession>A0ABP8CF89</accession>
<dbReference type="Gene3D" id="3.10.450.50">
    <property type="match status" value="1"/>
</dbReference>
<dbReference type="SUPFAM" id="SSF54427">
    <property type="entry name" value="NTF2-like"/>
    <property type="match status" value="1"/>
</dbReference>
<name>A0ABP8CF89_9ACTN</name>
<evidence type="ECO:0000259" key="1">
    <source>
        <dbReference type="Pfam" id="PF12680"/>
    </source>
</evidence>
<dbReference type="Proteomes" id="UP001501710">
    <property type="component" value="Unassembled WGS sequence"/>
</dbReference>
<dbReference type="EMBL" id="BAABAS010000020">
    <property type="protein sequence ID" value="GAA4238320.1"/>
    <property type="molecule type" value="Genomic_DNA"/>
</dbReference>
<evidence type="ECO:0000313" key="2">
    <source>
        <dbReference type="EMBL" id="GAA4238320.1"/>
    </source>
</evidence>
<organism evidence="2 3">
    <name type="scientific">Actinomadura meridiana</name>
    <dbReference type="NCBI Taxonomy" id="559626"/>
    <lineage>
        <taxon>Bacteria</taxon>
        <taxon>Bacillati</taxon>
        <taxon>Actinomycetota</taxon>
        <taxon>Actinomycetes</taxon>
        <taxon>Streptosporangiales</taxon>
        <taxon>Thermomonosporaceae</taxon>
        <taxon>Actinomadura</taxon>
    </lineage>
</organism>
<dbReference type="InterPro" id="IPR037401">
    <property type="entry name" value="SnoaL-like"/>
</dbReference>
<sequence>MRAEADVVARFYSAAQVGDGEGILAVLHPEFEARTAPGLPCGAGGAFRGPRETLVRVWGAVFAEFDTAPYAETWHETTDGVVVVTGHYRGSVRATGREYEAEFVHLWRVTDGLISWLHQYTDTALWHEALGAELSGRGERGVAESGR</sequence>
<keyword evidence="3" id="KW-1185">Reference proteome</keyword>
<gene>
    <name evidence="2" type="ORF">GCM10022254_53780</name>
</gene>